<dbReference type="InterPro" id="IPR037213">
    <property type="entry name" value="Run_dom_sf"/>
</dbReference>
<dbReference type="Proteomes" id="UP000826234">
    <property type="component" value="Unassembled WGS sequence"/>
</dbReference>
<protein>
    <submittedName>
        <fullName evidence="1">Uncharacterized protein</fullName>
    </submittedName>
</protein>
<proteinExistence type="predicted"/>
<sequence length="168" mass="19184">MQGAVEGQHLRPDTVIELNANYQARGLPVTDGSRELQQFCAQLEFLLQQLKTSVGKGRAFIRYCLVHQQLAETLQLCYMEPEVTRIPASFSANYIPQDLVHNGNGGNVFFQDLLWFVPCSEWYYARSPFLNRKLWLDILGSLYELDGIIFHLALCRADLDAAWPMVSE</sequence>
<dbReference type="SUPFAM" id="SSF140741">
    <property type="entry name" value="RUN domain-like"/>
    <property type="match status" value="1"/>
</dbReference>
<dbReference type="PANTHER" id="PTHR46753:SF5">
    <property type="entry name" value="RUN AND FYVE DOMAIN CONTAINING 4"/>
    <property type="match status" value="1"/>
</dbReference>
<gene>
    <name evidence="1" type="ORF">JD844_022358</name>
</gene>
<reference evidence="1 2" key="1">
    <citation type="journal article" date="2022" name="Gigascience">
        <title>A chromosome-level genome assembly and annotation of the desert horned lizard, Phrynosoma platyrhinos, provides insight into chromosomal rearrangements among reptiles.</title>
        <authorList>
            <person name="Koochekian N."/>
            <person name="Ascanio A."/>
            <person name="Farleigh K."/>
            <person name="Card D.C."/>
            <person name="Schield D.R."/>
            <person name="Castoe T.A."/>
            <person name="Jezkova T."/>
        </authorList>
    </citation>
    <scope>NUCLEOTIDE SEQUENCE [LARGE SCALE GENOMIC DNA]</scope>
    <source>
        <strain evidence="1">NK-2021</strain>
    </source>
</reference>
<accession>A0ABQ7SV98</accession>
<evidence type="ECO:0000313" key="1">
    <source>
        <dbReference type="EMBL" id="KAH0621262.1"/>
    </source>
</evidence>
<dbReference type="EMBL" id="JAIPUX010003289">
    <property type="protein sequence ID" value="KAH0621262.1"/>
    <property type="molecule type" value="Genomic_DNA"/>
</dbReference>
<keyword evidence="2" id="KW-1185">Reference proteome</keyword>
<comment type="caution">
    <text evidence="1">The sequence shown here is derived from an EMBL/GenBank/DDBJ whole genome shotgun (WGS) entry which is preliminary data.</text>
</comment>
<organism evidence="1 2">
    <name type="scientific">Phrynosoma platyrhinos</name>
    <name type="common">Desert horned lizard</name>
    <dbReference type="NCBI Taxonomy" id="52577"/>
    <lineage>
        <taxon>Eukaryota</taxon>
        <taxon>Metazoa</taxon>
        <taxon>Chordata</taxon>
        <taxon>Craniata</taxon>
        <taxon>Vertebrata</taxon>
        <taxon>Euteleostomi</taxon>
        <taxon>Lepidosauria</taxon>
        <taxon>Squamata</taxon>
        <taxon>Bifurcata</taxon>
        <taxon>Unidentata</taxon>
        <taxon>Episquamata</taxon>
        <taxon>Toxicofera</taxon>
        <taxon>Iguania</taxon>
        <taxon>Phrynosomatidae</taxon>
        <taxon>Phrynosomatinae</taxon>
        <taxon>Phrynosoma</taxon>
    </lineage>
</organism>
<dbReference type="Gene3D" id="1.20.58.900">
    <property type="match status" value="1"/>
</dbReference>
<name>A0ABQ7SV98_PHRPL</name>
<evidence type="ECO:0000313" key="2">
    <source>
        <dbReference type="Proteomes" id="UP000826234"/>
    </source>
</evidence>
<dbReference type="PANTHER" id="PTHR46753">
    <property type="entry name" value="FYVE AND COILED-COIL DOMAIN-CONTAINING PROTEIN 1"/>
    <property type="match status" value="1"/>
</dbReference>